<proteinExistence type="predicted"/>
<comment type="caution">
    <text evidence="1">The sequence shown here is derived from an EMBL/GenBank/DDBJ whole genome shotgun (WGS) entry which is preliminary data.</text>
</comment>
<evidence type="ECO:0000313" key="1">
    <source>
        <dbReference type="EMBL" id="KAA6371249.1"/>
    </source>
</evidence>
<gene>
    <name evidence="1" type="ORF">EZS28_033224</name>
</gene>
<dbReference type="AlphaFoldDB" id="A0A5J4UL56"/>
<protein>
    <submittedName>
        <fullName evidence="1">Uncharacterized protein</fullName>
    </submittedName>
</protein>
<name>A0A5J4UL56_9EUKA</name>
<accession>A0A5J4UL56</accession>
<dbReference type="PROSITE" id="PS51257">
    <property type="entry name" value="PROKAR_LIPOPROTEIN"/>
    <property type="match status" value="1"/>
</dbReference>
<evidence type="ECO:0000313" key="2">
    <source>
        <dbReference type="Proteomes" id="UP000324800"/>
    </source>
</evidence>
<reference evidence="1 2" key="1">
    <citation type="submission" date="2019-03" db="EMBL/GenBank/DDBJ databases">
        <title>Single cell metagenomics reveals metabolic interactions within the superorganism composed of flagellate Streblomastix strix and complex community of Bacteroidetes bacteria on its surface.</title>
        <authorList>
            <person name="Treitli S.C."/>
            <person name="Kolisko M."/>
            <person name="Husnik F."/>
            <person name="Keeling P."/>
            <person name="Hampl V."/>
        </authorList>
    </citation>
    <scope>NUCLEOTIDE SEQUENCE [LARGE SCALE GENOMIC DNA]</scope>
    <source>
        <strain evidence="1">ST1C</strain>
    </source>
</reference>
<sequence>MGISTKQCYGGTSYVAACSSSSCTAYGKTLRMNIITDTISESRLRSLLARFGPVNAFMSDLNQFYLFYGWYRNPSDQLTTYRYLQRGGSGSSLSLSTLYQSPFPKIGQAIFFTEPPTDCTSSSIPQFGCKCTSTNNPTGCFCPTTPEELLNIQKSQCSCIADDQRPSCQTCTGAASDATDCTCPTTYAGVTGNLPSRCPCVQGDQRPSCSVQKCTSSQKPPQGCICSGSYQPTGCTCPQVGVDTQGLSTSTCPCIMNDVRSQCEPTKCTSLDLPPQSCLCTGDFNPDGCFCPDDVRDMQYFSLLECGCIPGDLREECKGDEPYNECKNITVSTSVTLCPCLKTGDPRSACKEAGKDASGQTRVVLSVIAAAVVLPMLALFC</sequence>
<dbReference type="Proteomes" id="UP000324800">
    <property type="component" value="Unassembled WGS sequence"/>
</dbReference>
<dbReference type="EMBL" id="SNRW01014644">
    <property type="protein sequence ID" value="KAA6371249.1"/>
    <property type="molecule type" value="Genomic_DNA"/>
</dbReference>
<organism evidence="1 2">
    <name type="scientific">Streblomastix strix</name>
    <dbReference type="NCBI Taxonomy" id="222440"/>
    <lineage>
        <taxon>Eukaryota</taxon>
        <taxon>Metamonada</taxon>
        <taxon>Preaxostyla</taxon>
        <taxon>Oxymonadida</taxon>
        <taxon>Streblomastigidae</taxon>
        <taxon>Streblomastix</taxon>
    </lineage>
</organism>